<dbReference type="AlphaFoldDB" id="A0A5C4U1M2"/>
<keyword evidence="2" id="KW-1133">Transmembrane helix</keyword>
<accession>A0A5C4U1M2</accession>
<proteinExistence type="predicted"/>
<feature type="transmembrane region" description="Helical" evidence="2">
    <location>
        <begin position="99"/>
        <end position="121"/>
    </location>
</feature>
<gene>
    <name evidence="3" type="ORF">FHE74_09695</name>
</gene>
<feature type="region of interest" description="Disordered" evidence="1">
    <location>
        <begin position="1"/>
        <end position="50"/>
    </location>
</feature>
<keyword evidence="2" id="KW-0812">Transmembrane</keyword>
<dbReference type="Proteomes" id="UP000312032">
    <property type="component" value="Unassembled WGS sequence"/>
</dbReference>
<name>A0A5C4U1M2_9CORY</name>
<feature type="transmembrane region" description="Helical" evidence="2">
    <location>
        <begin position="57"/>
        <end position="79"/>
    </location>
</feature>
<dbReference type="EMBL" id="VDHJ01000015">
    <property type="protein sequence ID" value="TNL95347.1"/>
    <property type="molecule type" value="Genomic_DNA"/>
</dbReference>
<protein>
    <submittedName>
        <fullName evidence="3">Uncharacterized protein</fullName>
    </submittedName>
</protein>
<evidence type="ECO:0000313" key="3">
    <source>
        <dbReference type="EMBL" id="TNL95347.1"/>
    </source>
</evidence>
<keyword evidence="4" id="KW-1185">Reference proteome</keyword>
<keyword evidence="2" id="KW-0472">Membrane</keyword>
<evidence type="ECO:0000256" key="2">
    <source>
        <dbReference type="SAM" id="Phobius"/>
    </source>
</evidence>
<organism evidence="3 4">
    <name type="scientific">Corynebacterium tapiri</name>
    <dbReference type="NCBI Taxonomy" id="1448266"/>
    <lineage>
        <taxon>Bacteria</taxon>
        <taxon>Bacillati</taxon>
        <taxon>Actinomycetota</taxon>
        <taxon>Actinomycetes</taxon>
        <taxon>Mycobacteriales</taxon>
        <taxon>Corynebacteriaceae</taxon>
        <taxon>Corynebacterium</taxon>
    </lineage>
</organism>
<evidence type="ECO:0000256" key="1">
    <source>
        <dbReference type="SAM" id="MobiDB-lite"/>
    </source>
</evidence>
<dbReference type="RefSeq" id="WP_139466318.1">
    <property type="nucleotide sequence ID" value="NZ_VDHJ01000015.1"/>
</dbReference>
<sequence length="162" mass="18610">MASSQFRPEHPENDLSESSDADYANLQPPAPRTVDELADQEDPVRHSERNRQSTRQAWQYLALSIMSSLLFALIVALIFRFTHSGECDARLVCTLEDQRLWAIIASLPPIAFLLGSGWIMVRKLKAYLRWRSWMAVFWILVPFTMWFLVVTVQVGLSPTLML</sequence>
<evidence type="ECO:0000313" key="4">
    <source>
        <dbReference type="Proteomes" id="UP000312032"/>
    </source>
</evidence>
<reference evidence="3 4" key="1">
    <citation type="submission" date="2019-06" db="EMBL/GenBank/DDBJ databases">
        <authorList>
            <person name="Li J."/>
        </authorList>
    </citation>
    <scope>NUCLEOTIDE SEQUENCE [LARGE SCALE GENOMIC DNA]</scope>
    <source>
        <strain evidence="3 4">LMG 28165</strain>
    </source>
</reference>
<comment type="caution">
    <text evidence="3">The sequence shown here is derived from an EMBL/GenBank/DDBJ whole genome shotgun (WGS) entry which is preliminary data.</text>
</comment>
<feature type="transmembrane region" description="Helical" evidence="2">
    <location>
        <begin position="133"/>
        <end position="156"/>
    </location>
</feature>
<dbReference type="OrthoDB" id="4774281at2"/>